<comment type="caution">
    <text evidence="1">The sequence shown here is derived from an EMBL/GenBank/DDBJ whole genome shotgun (WGS) entry which is preliminary data.</text>
</comment>
<evidence type="ECO:0000313" key="2">
    <source>
        <dbReference type="Proteomes" id="UP001303115"/>
    </source>
</evidence>
<sequence>MTFRTGQSYPTCAGVGCGSSCKGYFCEGNPLTQNPDFLDPRNPDSVQNPIGPYYGDWDGTITRSTTAVPGPSTTSKQVPTITAVCQATTTLNDGSPLSYCDCGTGYASTLPLIPSTTAPCDYTALPRICHHGASPQQGLEYCNCDGYPHTLPTLAGEARTDAAGNVLACETSTVEAQATACAGASYTATRAPEPTATPHRRCITAHVVMGNCILNGDVVAVQAWEEGAQTCKGGKRVDFASFDTEFDIDCGGGVRVAVSGNAGKVVYHAADGWEAELAIEHGAFDTYQCGWMERANGAGYSITVALGIVGAAIKRLDDRYTKIADDKDQKIERSRIQPAAQAIEAEQKQPK</sequence>
<organism evidence="1 2">
    <name type="scientific">Parachaetomium inaequale</name>
    <dbReference type="NCBI Taxonomy" id="2588326"/>
    <lineage>
        <taxon>Eukaryota</taxon>
        <taxon>Fungi</taxon>
        <taxon>Dikarya</taxon>
        <taxon>Ascomycota</taxon>
        <taxon>Pezizomycotina</taxon>
        <taxon>Sordariomycetes</taxon>
        <taxon>Sordariomycetidae</taxon>
        <taxon>Sordariales</taxon>
        <taxon>Chaetomiaceae</taxon>
        <taxon>Parachaetomium</taxon>
    </lineage>
</organism>
<dbReference type="PROSITE" id="PS51257">
    <property type="entry name" value="PROKAR_LIPOPROTEIN"/>
    <property type="match status" value="1"/>
</dbReference>
<proteinExistence type="predicted"/>
<reference evidence="2" key="1">
    <citation type="journal article" date="2023" name="Mol. Phylogenet. Evol.">
        <title>Genome-scale phylogeny and comparative genomics of the fungal order Sordariales.</title>
        <authorList>
            <person name="Hensen N."/>
            <person name="Bonometti L."/>
            <person name="Westerberg I."/>
            <person name="Brannstrom I.O."/>
            <person name="Guillou S."/>
            <person name="Cros-Aarteil S."/>
            <person name="Calhoun S."/>
            <person name="Haridas S."/>
            <person name="Kuo A."/>
            <person name="Mondo S."/>
            <person name="Pangilinan J."/>
            <person name="Riley R."/>
            <person name="LaButti K."/>
            <person name="Andreopoulos B."/>
            <person name="Lipzen A."/>
            <person name="Chen C."/>
            <person name="Yan M."/>
            <person name="Daum C."/>
            <person name="Ng V."/>
            <person name="Clum A."/>
            <person name="Steindorff A."/>
            <person name="Ohm R.A."/>
            <person name="Martin F."/>
            <person name="Silar P."/>
            <person name="Natvig D.O."/>
            <person name="Lalanne C."/>
            <person name="Gautier V."/>
            <person name="Ament-Velasquez S.L."/>
            <person name="Kruys A."/>
            <person name="Hutchinson M.I."/>
            <person name="Powell A.J."/>
            <person name="Barry K."/>
            <person name="Miller A.N."/>
            <person name="Grigoriev I.V."/>
            <person name="Debuchy R."/>
            <person name="Gladieux P."/>
            <person name="Hiltunen Thoren M."/>
            <person name="Johannesson H."/>
        </authorList>
    </citation>
    <scope>NUCLEOTIDE SEQUENCE [LARGE SCALE GENOMIC DNA]</scope>
    <source>
        <strain evidence="2">CBS 284.82</strain>
    </source>
</reference>
<dbReference type="AlphaFoldDB" id="A0AAN6SS73"/>
<dbReference type="EMBL" id="MU854372">
    <property type="protein sequence ID" value="KAK4040642.1"/>
    <property type="molecule type" value="Genomic_DNA"/>
</dbReference>
<keyword evidence="2" id="KW-1185">Reference proteome</keyword>
<name>A0AAN6SS73_9PEZI</name>
<accession>A0AAN6SS73</accession>
<dbReference type="Proteomes" id="UP001303115">
    <property type="component" value="Unassembled WGS sequence"/>
</dbReference>
<evidence type="ECO:0000313" key="1">
    <source>
        <dbReference type="EMBL" id="KAK4040642.1"/>
    </source>
</evidence>
<gene>
    <name evidence="1" type="ORF">C8A01DRAFT_35295</name>
</gene>
<protein>
    <submittedName>
        <fullName evidence="1">Uncharacterized protein</fullName>
    </submittedName>
</protein>